<keyword evidence="2" id="KW-1185">Reference proteome</keyword>
<name>A0A9X2ZES8_9FLAO</name>
<comment type="caution">
    <text evidence="1">The sequence shown here is derived from an EMBL/GenBank/DDBJ whole genome shotgun (WGS) entry which is preliminary data.</text>
</comment>
<dbReference type="RefSeq" id="WP_264208127.1">
    <property type="nucleotide sequence ID" value="NZ_JAOZEW010000026.1"/>
</dbReference>
<dbReference type="Proteomes" id="UP001151079">
    <property type="component" value="Unassembled WGS sequence"/>
</dbReference>
<gene>
    <name evidence="1" type="ORF">OIU83_20465</name>
</gene>
<accession>A0A9X2ZES8</accession>
<sequence>MKKLENFECEKVEIKNVYGGKMRDCQTYTQRSGQELNTYDGEDPC</sequence>
<dbReference type="AlphaFoldDB" id="A0A9X2ZES8"/>
<dbReference type="EMBL" id="JAOZEW010000026">
    <property type="protein sequence ID" value="MCV9930046.1"/>
    <property type="molecule type" value="Genomic_DNA"/>
</dbReference>
<proteinExistence type="predicted"/>
<evidence type="ECO:0000313" key="1">
    <source>
        <dbReference type="EMBL" id="MCV9930046.1"/>
    </source>
</evidence>
<evidence type="ECO:0000313" key="2">
    <source>
        <dbReference type="Proteomes" id="UP001151079"/>
    </source>
</evidence>
<organism evidence="1 2">
    <name type="scientific">Flavobacterium shii</name>
    <dbReference type="NCBI Taxonomy" id="2987687"/>
    <lineage>
        <taxon>Bacteria</taxon>
        <taxon>Pseudomonadati</taxon>
        <taxon>Bacteroidota</taxon>
        <taxon>Flavobacteriia</taxon>
        <taxon>Flavobacteriales</taxon>
        <taxon>Flavobacteriaceae</taxon>
        <taxon>Flavobacterium</taxon>
    </lineage>
</organism>
<reference evidence="1" key="1">
    <citation type="submission" date="2022-10" db="EMBL/GenBank/DDBJ databases">
        <title>Two novel species of Flavobacterium.</title>
        <authorList>
            <person name="Liu Q."/>
            <person name="Xin Y.-H."/>
        </authorList>
    </citation>
    <scope>NUCLEOTIDE SEQUENCE</scope>
    <source>
        <strain evidence="1">LS1R49</strain>
    </source>
</reference>
<protein>
    <submittedName>
        <fullName evidence="1">Uncharacterized protein</fullName>
    </submittedName>
</protein>